<organism evidence="1 2">
    <name type="scientific">bacterium (Candidatus Blackallbacteria) CG17_big_fil_post_rev_8_21_14_2_50_48_46</name>
    <dbReference type="NCBI Taxonomy" id="2014261"/>
    <lineage>
        <taxon>Bacteria</taxon>
        <taxon>Candidatus Blackallbacteria</taxon>
    </lineage>
</organism>
<dbReference type="InterPro" id="IPR037257">
    <property type="entry name" value="T2SS_E_N_sf"/>
</dbReference>
<proteinExistence type="predicted"/>
<evidence type="ECO:0000313" key="1">
    <source>
        <dbReference type="EMBL" id="PIW14784.1"/>
    </source>
</evidence>
<dbReference type="EMBL" id="PFFQ01000056">
    <property type="protein sequence ID" value="PIW14784.1"/>
    <property type="molecule type" value="Genomic_DNA"/>
</dbReference>
<evidence type="ECO:0000313" key="2">
    <source>
        <dbReference type="Proteomes" id="UP000231019"/>
    </source>
</evidence>
<accession>A0A2M7FZG3</accession>
<comment type="caution">
    <text evidence="1">The sequence shown here is derived from an EMBL/GenBank/DDBJ whole genome shotgun (WGS) entry which is preliminary data.</text>
</comment>
<name>A0A2M7FZG3_9BACT</name>
<reference evidence="1 2" key="1">
    <citation type="submission" date="2017-09" db="EMBL/GenBank/DDBJ databases">
        <title>Depth-based differentiation of microbial function through sediment-hosted aquifers and enrichment of novel symbionts in the deep terrestrial subsurface.</title>
        <authorList>
            <person name="Probst A.J."/>
            <person name="Ladd B."/>
            <person name="Jarett J.K."/>
            <person name="Geller-Mcgrath D.E."/>
            <person name="Sieber C.M."/>
            <person name="Emerson J.B."/>
            <person name="Anantharaman K."/>
            <person name="Thomas B.C."/>
            <person name="Malmstrom R."/>
            <person name="Stieglmeier M."/>
            <person name="Klingl A."/>
            <person name="Woyke T."/>
            <person name="Ryan C.M."/>
            <person name="Banfield J.F."/>
        </authorList>
    </citation>
    <scope>NUCLEOTIDE SEQUENCE [LARGE SCALE GENOMIC DNA]</scope>
    <source>
        <strain evidence="1">CG17_big_fil_post_rev_8_21_14_2_50_48_46</strain>
    </source>
</reference>
<evidence type="ECO:0008006" key="3">
    <source>
        <dbReference type="Google" id="ProtNLM"/>
    </source>
</evidence>
<sequence>MHNLSVYTLKPLGEQLLESGLLTQNQLEQALSMQKQNPERLLGQILVESGFLTQAEFETFMQARIGIQQPLGELLIQKNLIQREQLNQALSIQMQTGPAGKPLGQLLVDMGAISKQALDEIIKQQARDQESVRKTMGKQKESLTLERAQVEDIQKLLSAGHLFLALARFLMPDARKLFEERFQVFHQLYHPPELQLSEALQGAVIDFFIHFLPLLEWGMTSELSDEIEEWQHSVMNAGFFAFVEGLCRDLLKDLPMDSSFALSSLVLTEVPDTISFREALYLVMRSPYLLPHGSLMTLRFLLNEFWGQRSILEQRGVHLVRNEDEVDLSDFFRPRISEHDSDLEYVSYMENHLFTQIENLTEKLKNCPPQERESTLIEMMEFNYTLLQTHRDLKVTSLLEAEAES</sequence>
<dbReference type="AlphaFoldDB" id="A0A2M7FZG3"/>
<protein>
    <recommendedName>
        <fullName evidence="3">Type II secretion system protein GspE N-terminal domain-containing protein</fullName>
    </recommendedName>
</protein>
<gene>
    <name evidence="1" type="ORF">COW36_20490</name>
</gene>
<dbReference type="SUPFAM" id="SSF160246">
    <property type="entry name" value="EspE N-terminal domain-like"/>
    <property type="match status" value="2"/>
</dbReference>
<dbReference type="Proteomes" id="UP000231019">
    <property type="component" value="Unassembled WGS sequence"/>
</dbReference>